<dbReference type="AlphaFoldDB" id="A0A9N9FJ67"/>
<evidence type="ECO:0000313" key="2">
    <source>
        <dbReference type="Proteomes" id="UP000789396"/>
    </source>
</evidence>
<evidence type="ECO:0000313" key="1">
    <source>
        <dbReference type="EMBL" id="CAG8540393.1"/>
    </source>
</evidence>
<organism evidence="1 2">
    <name type="scientific">Racocetra fulgida</name>
    <dbReference type="NCBI Taxonomy" id="60492"/>
    <lineage>
        <taxon>Eukaryota</taxon>
        <taxon>Fungi</taxon>
        <taxon>Fungi incertae sedis</taxon>
        <taxon>Mucoromycota</taxon>
        <taxon>Glomeromycotina</taxon>
        <taxon>Glomeromycetes</taxon>
        <taxon>Diversisporales</taxon>
        <taxon>Gigasporaceae</taxon>
        <taxon>Racocetra</taxon>
    </lineage>
</organism>
<protein>
    <submittedName>
        <fullName evidence="1">3074_t:CDS:1</fullName>
    </submittedName>
</protein>
<keyword evidence="2" id="KW-1185">Reference proteome</keyword>
<dbReference type="OrthoDB" id="2440855at2759"/>
<dbReference type="EMBL" id="CAJVPZ010004057">
    <property type="protein sequence ID" value="CAG8540393.1"/>
    <property type="molecule type" value="Genomic_DNA"/>
</dbReference>
<accession>A0A9N9FJ67</accession>
<proteinExistence type="predicted"/>
<reference evidence="1" key="1">
    <citation type="submission" date="2021-06" db="EMBL/GenBank/DDBJ databases">
        <authorList>
            <person name="Kallberg Y."/>
            <person name="Tangrot J."/>
            <person name="Rosling A."/>
        </authorList>
    </citation>
    <scope>NUCLEOTIDE SEQUENCE</scope>
    <source>
        <strain evidence="1">IN212</strain>
    </source>
</reference>
<sequence length="153" mass="17833">MSQIRSNILFNRNNQKTNNQQIQNSHIATPILYDSEENEIEPNENISVSNFEDEENTNIQFSEIDVDESIDESITEEENQWIAIINQWIEATRYENQVGDTRDQIFLDNELKEDFNLAGRNIHPADDTSGKWDLITLFVDNLEPPVYLTQITN</sequence>
<comment type="caution">
    <text evidence="1">The sequence shown here is derived from an EMBL/GenBank/DDBJ whole genome shotgun (WGS) entry which is preliminary data.</text>
</comment>
<name>A0A9N9FJ67_9GLOM</name>
<dbReference type="Proteomes" id="UP000789396">
    <property type="component" value="Unassembled WGS sequence"/>
</dbReference>
<gene>
    <name evidence="1" type="ORF">RFULGI_LOCUS4196</name>
</gene>